<evidence type="ECO:0000313" key="1">
    <source>
        <dbReference type="EMBL" id="KAK2577628.1"/>
    </source>
</evidence>
<reference evidence="1" key="1">
    <citation type="submission" date="2021-08" db="EMBL/GenBank/DDBJ databases">
        <authorList>
            <person name="Misof B."/>
            <person name="Oliver O."/>
            <person name="Podsiadlowski L."/>
            <person name="Donath A."/>
            <person name="Peters R."/>
            <person name="Mayer C."/>
            <person name="Rust J."/>
            <person name="Gunkel S."/>
            <person name="Lesny P."/>
            <person name="Martin S."/>
            <person name="Oeyen J.P."/>
            <person name="Petersen M."/>
            <person name="Panagiotis P."/>
            <person name="Wilbrandt J."/>
            <person name="Tanja T."/>
        </authorList>
    </citation>
    <scope>NUCLEOTIDE SEQUENCE</scope>
    <source>
        <strain evidence="1">GBR_01_08_01A</strain>
        <tissue evidence="1">Thorax + abdomen</tissue>
    </source>
</reference>
<reference evidence="1" key="2">
    <citation type="journal article" date="2023" name="Commun. Biol.">
        <title>Intrasexual cuticular hydrocarbon dimorphism in a wasp sheds light on hydrocarbon biosynthesis genes in Hymenoptera.</title>
        <authorList>
            <person name="Moris V.C."/>
            <person name="Podsiadlowski L."/>
            <person name="Martin S."/>
            <person name="Oeyen J.P."/>
            <person name="Donath A."/>
            <person name="Petersen M."/>
            <person name="Wilbrandt J."/>
            <person name="Misof B."/>
            <person name="Liedtke D."/>
            <person name="Thamm M."/>
            <person name="Scheiner R."/>
            <person name="Schmitt T."/>
            <person name="Niehuis O."/>
        </authorList>
    </citation>
    <scope>NUCLEOTIDE SEQUENCE</scope>
    <source>
        <strain evidence="1">GBR_01_08_01A</strain>
    </source>
</reference>
<name>A0AAD9RE24_9HYME</name>
<comment type="caution">
    <text evidence="1">The sequence shown here is derived from an EMBL/GenBank/DDBJ whole genome shotgun (WGS) entry which is preliminary data.</text>
</comment>
<dbReference type="AlphaFoldDB" id="A0AAD9RE24"/>
<keyword evidence="2" id="KW-1185">Reference proteome</keyword>
<accession>A0AAD9RE24</accession>
<gene>
    <name evidence="1" type="ORF">KPH14_000984</name>
</gene>
<feature type="non-terminal residue" evidence="1">
    <location>
        <position position="1"/>
    </location>
</feature>
<sequence>MVIPRYITRVPAVDKSTLDRVMKRVFYPDMDVSKQLNEYRVEYQVLQEEMLSVKPQIESLEKFKVMNKQLMKQVAQLNEQLE</sequence>
<evidence type="ECO:0000313" key="2">
    <source>
        <dbReference type="Proteomes" id="UP001258017"/>
    </source>
</evidence>
<protein>
    <submittedName>
        <fullName evidence="1">Uncharacterized protein</fullName>
    </submittedName>
</protein>
<organism evidence="1 2">
    <name type="scientific">Odynerus spinipes</name>
    <dbReference type="NCBI Taxonomy" id="1348599"/>
    <lineage>
        <taxon>Eukaryota</taxon>
        <taxon>Metazoa</taxon>
        <taxon>Ecdysozoa</taxon>
        <taxon>Arthropoda</taxon>
        <taxon>Hexapoda</taxon>
        <taxon>Insecta</taxon>
        <taxon>Pterygota</taxon>
        <taxon>Neoptera</taxon>
        <taxon>Endopterygota</taxon>
        <taxon>Hymenoptera</taxon>
        <taxon>Apocrita</taxon>
        <taxon>Aculeata</taxon>
        <taxon>Vespoidea</taxon>
        <taxon>Vespidae</taxon>
        <taxon>Eumeninae</taxon>
        <taxon>Odynerus</taxon>
    </lineage>
</organism>
<dbReference type="EMBL" id="JAIFRP010003995">
    <property type="protein sequence ID" value="KAK2577628.1"/>
    <property type="molecule type" value="Genomic_DNA"/>
</dbReference>
<dbReference type="Proteomes" id="UP001258017">
    <property type="component" value="Unassembled WGS sequence"/>
</dbReference>
<proteinExistence type="predicted"/>